<dbReference type="SUPFAM" id="SSF51735">
    <property type="entry name" value="NAD(P)-binding Rossmann-fold domains"/>
    <property type="match status" value="1"/>
</dbReference>
<evidence type="ECO:0000256" key="2">
    <source>
        <dbReference type="ARBA" id="ARBA00023002"/>
    </source>
</evidence>
<accession>W2S4F5</accession>
<evidence type="ECO:0000313" key="4">
    <source>
        <dbReference type="EMBL" id="ETN43586.1"/>
    </source>
</evidence>
<dbReference type="GO" id="GO:0016491">
    <property type="term" value="F:oxidoreductase activity"/>
    <property type="evidence" value="ECO:0007669"/>
    <property type="project" value="UniProtKB-KW"/>
</dbReference>
<dbReference type="AlphaFoldDB" id="W2S4F5"/>
<dbReference type="CDD" id="cd05259">
    <property type="entry name" value="PCBER_SDR_a"/>
    <property type="match status" value="1"/>
</dbReference>
<dbReference type="PANTHER" id="PTHR47706:SF1">
    <property type="entry name" value="CIPA-LIKE, PUTATIVE (AFU_ORTHOLOGUE AFUA_1G12460)-RELATED"/>
    <property type="match status" value="1"/>
</dbReference>
<dbReference type="STRING" id="1220924.W2S4F5"/>
<feature type="domain" description="NmrA-like" evidence="3">
    <location>
        <begin position="5"/>
        <end position="245"/>
    </location>
</feature>
<dbReference type="InterPro" id="IPR051609">
    <property type="entry name" value="NmrA/Isoflavone_reductase-like"/>
</dbReference>
<evidence type="ECO:0000313" key="5">
    <source>
        <dbReference type="Proteomes" id="UP000030752"/>
    </source>
</evidence>
<dbReference type="OrthoDB" id="9974981at2759"/>
<dbReference type="InterPro" id="IPR036291">
    <property type="entry name" value="NAD(P)-bd_dom_sf"/>
</dbReference>
<keyword evidence="5" id="KW-1185">Reference proteome</keyword>
<evidence type="ECO:0000256" key="1">
    <source>
        <dbReference type="ARBA" id="ARBA00022857"/>
    </source>
</evidence>
<dbReference type="Gene3D" id="3.40.50.720">
    <property type="entry name" value="NAD(P)-binding Rossmann-like Domain"/>
    <property type="match status" value="1"/>
</dbReference>
<dbReference type="Pfam" id="PF05368">
    <property type="entry name" value="NmrA"/>
    <property type="match status" value="1"/>
</dbReference>
<organism evidence="4 5">
    <name type="scientific">Cyphellophora europaea (strain CBS 101466)</name>
    <name type="common">Phialophora europaea</name>
    <dbReference type="NCBI Taxonomy" id="1220924"/>
    <lineage>
        <taxon>Eukaryota</taxon>
        <taxon>Fungi</taxon>
        <taxon>Dikarya</taxon>
        <taxon>Ascomycota</taxon>
        <taxon>Pezizomycotina</taxon>
        <taxon>Eurotiomycetes</taxon>
        <taxon>Chaetothyriomycetidae</taxon>
        <taxon>Chaetothyriales</taxon>
        <taxon>Cyphellophoraceae</taxon>
        <taxon>Cyphellophora</taxon>
    </lineage>
</organism>
<sequence length="303" mass="32933">MSITKIALIGATGNIGHPILQALLNDGSYEVTILSRQGSTSTDSLPTHPRQKITKVDFDDLNSLTAALQGIEGVVSNVAGHALLSQKKIVDAAVAAGVQRFLPSEFGSDLTVAVSAAVPFNQPKVEVRDYLELKAKEQPGFSYTSVCCGPFLDWCLKVGLFGDLKTREMTLWDGGETRVTTTTLASVGKAVAAIFKNLEATKNRTVRIADTTVTQKQLLGILEELDGKKWTTKQGSTAEAYRAGLEEWKRPQPNMQVAIVNQLMRIIFSEEHSPDYADKLDNKVLGLPVMTEEQVKEVVKGCL</sequence>
<reference evidence="4 5" key="1">
    <citation type="submission" date="2013-03" db="EMBL/GenBank/DDBJ databases">
        <title>The Genome Sequence of Phialophora europaea CBS 101466.</title>
        <authorList>
            <consortium name="The Broad Institute Genomics Platform"/>
            <person name="Cuomo C."/>
            <person name="de Hoog S."/>
            <person name="Gorbushina A."/>
            <person name="Walker B."/>
            <person name="Young S.K."/>
            <person name="Zeng Q."/>
            <person name="Gargeya S."/>
            <person name="Fitzgerald M."/>
            <person name="Haas B."/>
            <person name="Abouelleil A."/>
            <person name="Allen A.W."/>
            <person name="Alvarado L."/>
            <person name="Arachchi H.M."/>
            <person name="Berlin A.M."/>
            <person name="Chapman S.B."/>
            <person name="Gainer-Dewar J."/>
            <person name="Goldberg J."/>
            <person name="Griggs A."/>
            <person name="Gujja S."/>
            <person name="Hansen M."/>
            <person name="Howarth C."/>
            <person name="Imamovic A."/>
            <person name="Ireland A."/>
            <person name="Larimer J."/>
            <person name="McCowan C."/>
            <person name="Murphy C."/>
            <person name="Pearson M."/>
            <person name="Poon T.W."/>
            <person name="Priest M."/>
            <person name="Roberts A."/>
            <person name="Saif S."/>
            <person name="Shea T."/>
            <person name="Sisk P."/>
            <person name="Sykes S."/>
            <person name="Wortman J."/>
            <person name="Nusbaum C."/>
            <person name="Birren B."/>
        </authorList>
    </citation>
    <scope>NUCLEOTIDE SEQUENCE [LARGE SCALE GENOMIC DNA]</scope>
    <source>
        <strain evidence="4 5">CBS 101466</strain>
    </source>
</reference>
<dbReference type="EMBL" id="KB822718">
    <property type="protein sequence ID" value="ETN43586.1"/>
    <property type="molecule type" value="Genomic_DNA"/>
</dbReference>
<dbReference type="eggNOG" id="ENOG502S12R">
    <property type="taxonomic scope" value="Eukaryota"/>
</dbReference>
<gene>
    <name evidence="4" type="ORF">HMPREF1541_02745</name>
</gene>
<keyword evidence="1" id="KW-0521">NADP</keyword>
<dbReference type="InParanoid" id="W2S4F5"/>
<name>W2S4F5_CYPE1</name>
<proteinExistence type="predicted"/>
<dbReference type="PANTHER" id="PTHR47706">
    <property type="entry name" value="NMRA-LIKE FAMILY PROTEIN"/>
    <property type="match status" value="1"/>
</dbReference>
<protein>
    <recommendedName>
        <fullName evidence="3">NmrA-like domain-containing protein</fullName>
    </recommendedName>
</protein>
<dbReference type="VEuPathDB" id="FungiDB:HMPREF1541_02745"/>
<evidence type="ECO:0000259" key="3">
    <source>
        <dbReference type="Pfam" id="PF05368"/>
    </source>
</evidence>
<keyword evidence="2" id="KW-0560">Oxidoreductase</keyword>
<dbReference type="GeneID" id="19970084"/>
<dbReference type="HOGENOM" id="CLU_044876_3_3_1"/>
<dbReference type="Proteomes" id="UP000030752">
    <property type="component" value="Unassembled WGS sequence"/>
</dbReference>
<dbReference type="Gene3D" id="3.90.25.10">
    <property type="entry name" value="UDP-galactose 4-epimerase, domain 1"/>
    <property type="match status" value="1"/>
</dbReference>
<dbReference type="InterPro" id="IPR045312">
    <property type="entry name" value="PCBER-like"/>
</dbReference>
<dbReference type="RefSeq" id="XP_008715322.1">
    <property type="nucleotide sequence ID" value="XM_008717100.1"/>
</dbReference>
<dbReference type="InterPro" id="IPR008030">
    <property type="entry name" value="NmrA-like"/>
</dbReference>